<dbReference type="GO" id="GO:0005524">
    <property type="term" value="F:ATP binding"/>
    <property type="evidence" value="ECO:0007669"/>
    <property type="project" value="UniProtKB-KW"/>
</dbReference>
<proteinExistence type="inferred from homology"/>
<dbReference type="EMBL" id="QDEB01032118">
    <property type="protein sequence ID" value="RZC39678.1"/>
    <property type="molecule type" value="Genomic_DNA"/>
</dbReference>
<dbReference type="InterPro" id="IPR009581">
    <property type="entry name" value="FAM20_C"/>
</dbReference>
<dbReference type="PANTHER" id="PTHR12450:SF14">
    <property type="entry name" value="GLYCOSAMINOGLYCAN XYLOSYLKINASE"/>
    <property type="match status" value="1"/>
</dbReference>
<dbReference type="GO" id="GO:0005794">
    <property type="term" value="C:Golgi apparatus"/>
    <property type="evidence" value="ECO:0007669"/>
    <property type="project" value="UniProtKB-SubCell"/>
</dbReference>
<evidence type="ECO:0000313" key="11">
    <source>
        <dbReference type="Proteomes" id="UP000292052"/>
    </source>
</evidence>
<dbReference type="InterPro" id="IPR024869">
    <property type="entry name" value="FAM20"/>
</dbReference>
<evidence type="ECO:0000256" key="8">
    <source>
        <dbReference type="SAM" id="Phobius"/>
    </source>
</evidence>
<sequence length="298" mass="34289">MLRKRKLLIISIVLIVTFMVTTNYLLTRLTTASEGDTEIKSIHEKIYKELENLSNKYEIRKPFEDEITDTFIKNINTFTVEGNIKNVWQIANSWVSKTMLVDFMSLHVGSLLLALKKSKIIKADLDGRGTQLKLLLTLEGHQDVIFKPKWYEKETIIEGPVYAGKDRYGSEIVGFYLSAILNMPLTPCSVERNISLTYEIMPVATKRLINTSFIIGNRTCIYGKCFYCKKEDPICEDKNFSLYGAVIFNINASLKSYRSPWQRTYKKNKKAVWEESDTYCKLVLQVLQVSIITTSLSK</sequence>
<comment type="similarity">
    <text evidence="2">Belongs to the FAM20 family.</text>
</comment>
<feature type="transmembrane region" description="Helical" evidence="8">
    <location>
        <begin position="7"/>
        <end position="26"/>
    </location>
</feature>
<evidence type="ECO:0000256" key="3">
    <source>
        <dbReference type="ARBA" id="ARBA00023034"/>
    </source>
</evidence>
<keyword evidence="7" id="KW-0479">Metal-binding</keyword>
<evidence type="ECO:0000259" key="9">
    <source>
        <dbReference type="Pfam" id="PF06702"/>
    </source>
</evidence>
<keyword evidence="5" id="KW-0325">Glycoprotein</keyword>
<dbReference type="STRING" id="1661398.A0A482W573"/>
<dbReference type="Proteomes" id="UP000292052">
    <property type="component" value="Unassembled WGS sequence"/>
</dbReference>
<feature type="binding site" evidence="6">
    <location>
        <position position="147"/>
    </location>
    <ligand>
        <name>ATP</name>
        <dbReference type="ChEBI" id="CHEBI:30616"/>
    </ligand>
</feature>
<keyword evidence="6" id="KW-0067">ATP-binding</keyword>
<keyword evidence="8" id="KW-0812">Transmembrane</keyword>
<dbReference type="Pfam" id="PF06702">
    <property type="entry name" value="Fam20C"/>
    <property type="match status" value="1"/>
</dbReference>
<organism evidence="10 11">
    <name type="scientific">Asbolus verrucosus</name>
    <name type="common">Desert ironclad beetle</name>
    <dbReference type="NCBI Taxonomy" id="1661398"/>
    <lineage>
        <taxon>Eukaryota</taxon>
        <taxon>Metazoa</taxon>
        <taxon>Ecdysozoa</taxon>
        <taxon>Arthropoda</taxon>
        <taxon>Hexapoda</taxon>
        <taxon>Insecta</taxon>
        <taxon>Pterygota</taxon>
        <taxon>Neoptera</taxon>
        <taxon>Endopterygota</taxon>
        <taxon>Coleoptera</taxon>
        <taxon>Polyphaga</taxon>
        <taxon>Cucujiformia</taxon>
        <taxon>Tenebrionidae</taxon>
        <taxon>Pimeliinae</taxon>
        <taxon>Asbolus</taxon>
    </lineage>
</organism>
<evidence type="ECO:0000256" key="1">
    <source>
        <dbReference type="ARBA" id="ARBA00004555"/>
    </source>
</evidence>
<dbReference type="AlphaFoldDB" id="A0A482W573"/>
<keyword evidence="3" id="KW-0333">Golgi apparatus</keyword>
<dbReference type="GO" id="GO:0046872">
    <property type="term" value="F:metal ion binding"/>
    <property type="evidence" value="ECO:0007669"/>
    <property type="project" value="UniProtKB-KW"/>
</dbReference>
<comment type="cofactor">
    <cofactor evidence="7">
        <name>Mn(2+)</name>
        <dbReference type="ChEBI" id="CHEBI:29035"/>
    </cofactor>
</comment>
<evidence type="ECO:0000256" key="5">
    <source>
        <dbReference type="ARBA" id="ARBA00023180"/>
    </source>
</evidence>
<gene>
    <name evidence="10" type="ORF">BDFB_014120</name>
</gene>
<evidence type="ECO:0000313" key="10">
    <source>
        <dbReference type="EMBL" id="RZC39678.1"/>
    </source>
</evidence>
<keyword evidence="4" id="KW-1015">Disulfide bond</keyword>
<keyword evidence="8" id="KW-0472">Membrane</keyword>
<keyword evidence="6" id="KW-0547">Nucleotide-binding</keyword>
<protein>
    <submittedName>
        <fullName evidence="10">DUF1193 domain containing protein</fullName>
    </submittedName>
</protein>
<comment type="subcellular location">
    <subcellularLocation>
        <location evidence="1">Golgi apparatus</location>
    </subcellularLocation>
</comment>
<accession>A0A482W573</accession>
<evidence type="ECO:0000256" key="7">
    <source>
        <dbReference type="PIRSR" id="PIRSR624869-3"/>
    </source>
</evidence>
<comment type="caution">
    <text evidence="10">The sequence shown here is derived from an EMBL/GenBank/DDBJ whole genome shotgun (WGS) entry which is preliminary data.</text>
</comment>
<dbReference type="PANTHER" id="PTHR12450">
    <property type="entry name" value="DENTIN MATRIX PROTEIN 4 PROTEIN FAM20"/>
    <property type="match status" value="1"/>
</dbReference>
<feature type="domain" description="FAM20 C-terminal" evidence="9">
    <location>
        <begin position="217"/>
        <end position="285"/>
    </location>
</feature>
<keyword evidence="8" id="KW-1133">Transmembrane helix</keyword>
<feature type="binding site" evidence="6">
    <location>
        <position position="131"/>
    </location>
    <ligand>
        <name>ATP</name>
        <dbReference type="ChEBI" id="CHEBI:30616"/>
    </ligand>
</feature>
<name>A0A482W573_ASBVE</name>
<evidence type="ECO:0000256" key="4">
    <source>
        <dbReference type="ARBA" id="ARBA00023157"/>
    </source>
</evidence>
<evidence type="ECO:0000256" key="6">
    <source>
        <dbReference type="PIRSR" id="PIRSR624869-2"/>
    </source>
</evidence>
<dbReference type="OrthoDB" id="8583677at2759"/>
<feature type="binding site" evidence="7">
    <location>
        <position position="166"/>
    </location>
    <ligand>
        <name>Mn(2+)</name>
        <dbReference type="ChEBI" id="CHEBI:29035"/>
    </ligand>
</feature>
<dbReference type="GO" id="GO:0016773">
    <property type="term" value="F:phosphotransferase activity, alcohol group as acceptor"/>
    <property type="evidence" value="ECO:0007669"/>
    <property type="project" value="TreeGrafter"/>
</dbReference>
<keyword evidence="7" id="KW-0464">Manganese</keyword>
<reference evidence="10 11" key="1">
    <citation type="submission" date="2017-03" db="EMBL/GenBank/DDBJ databases">
        <title>Genome of the blue death feigning beetle - Asbolus verrucosus.</title>
        <authorList>
            <person name="Rider S.D."/>
        </authorList>
    </citation>
    <scope>NUCLEOTIDE SEQUENCE [LARGE SCALE GENOMIC DNA]</scope>
    <source>
        <strain evidence="10">Butters</strain>
        <tissue evidence="10">Head and leg muscle</tissue>
    </source>
</reference>
<evidence type="ECO:0000256" key="2">
    <source>
        <dbReference type="ARBA" id="ARBA00006557"/>
    </source>
</evidence>
<keyword evidence="11" id="KW-1185">Reference proteome</keyword>